<evidence type="ECO:0000313" key="3">
    <source>
        <dbReference type="Proteomes" id="UP000002595"/>
    </source>
</evidence>
<feature type="domain" description="GP-PDE" evidence="1">
    <location>
        <begin position="10"/>
        <end position="226"/>
    </location>
</feature>
<dbReference type="InterPro" id="IPR030395">
    <property type="entry name" value="GP_PDE_dom"/>
</dbReference>
<dbReference type="RefSeq" id="WP_011763000.1">
    <property type="nucleotide sequence ID" value="NC_008701.1"/>
</dbReference>
<organism evidence="2 3">
    <name type="scientific">Pyrobaculum islandicum (strain DSM 4184 / JCM 9189 / GEO3)</name>
    <dbReference type="NCBI Taxonomy" id="384616"/>
    <lineage>
        <taxon>Archaea</taxon>
        <taxon>Thermoproteota</taxon>
        <taxon>Thermoprotei</taxon>
        <taxon>Thermoproteales</taxon>
        <taxon>Thermoproteaceae</taxon>
        <taxon>Pyrobaculum</taxon>
    </lineage>
</organism>
<dbReference type="SUPFAM" id="SSF51695">
    <property type="entry name" value="PLC-like phosphodiesterases"/>
    <property type="match status" value="1"/>
</dbReference>
<dbReference type="KEGG" id="pis:Pisl_1260"/>
<dbReference type="InterPro" id="IPR017946">
    <property type="entry name" value="PLC-like_Pdiesterase_TIM-brl"/>
</dbReference>
<dbReference type="Gene3D" id="3.20.20.190">
    <property type="entry name" value="Phosphatidylinositol (PI) phosphodiesterase"/>
    <property type="match status" value="1"/>
</dbReference>
<dbReference type="PANTHER" id="PTHR46211">
    <property type="entry name" value="GLYCEROPHOSPHORYL DIESTER PHOSPHODIESTERASE"/>
    <property type="match status" value="1"/>
</dbReference>
<keyword evidence="3" id="KW-1185">Reference proteome</keyword>
<dbReference type="PANTHER" id="PTHR46211:SF14">
    <property type="entry name" value="GLYCEROPHOSPHODIESTER PHOSPHODIESTERASE"/>
    <property type="match status" value="1"/>
</dbReference>
<evidence type="ECO:0000259" key="1">
    <source>
        <dbReference type="PROSITE" id="PS51704"/>
    </source>
</evidence>
<dbReference type="EMBL" id="CP000504">
    <property type="protein sequence ID" value="ABL88425.1"/>
    <property type="molecule type" value="Genomic_DNA"/>
</dbReference>
<dbReference type="GO" id="GO:0006629">
    <property type="term" value="P:lipid metabolic process"/>
    <property type="evidence" value="ECO:0007669"/>
    <property type="project" value="InterPro"/>
</dbReference>
<reference evidence="2" key="1">
    <citation type="submission" date="2006-12" db="EMBL/GenBank/DDBJ databases">
        <title>Complete sequence of Pyrobaculum islandicum DSM 4184.</title>
        <authorList>
            <person name="Copeland A."/>
            <person name="Lucas S."/>
            <person name="Lapidus A."/>
            <person name="Barry K."/>
            <person name="Detter J.C."/>
            <person name="Glavina del Rio T."/>
            <person name="Dalin E."/>
            <person name="Tice H."/>
            <person name="Pitluck S."/>
            <person name="Meincke L."/>
            <person name="Brettin T."/>
            <person name="Bruce D."/>
            <person name="Han C."/>
            <person name="Tapia R."/>
            <person name="Gilna P."/>
            <person name="Schmutz J."/>
            <person name="Larimer F."/>
            <person name="Land M."/>
            <person name="Hauser L."/>
            <person name="Kyrpides N."/>
            <person name="Mikhailova N."/>
            <person name="Cozen A.E."/>
            <person name="Fitz-Gibbon S.T."/>
            <person name="House C.H."/>
            <person name="Saltikov C."/>
            <person name="Lowe T."/>
            <person name="Richardson P."/>
        </authorList>
    </citation>
    <scope>NUCLEOTIDE SEQUENCE [LARGE SCALE GENOMIC DNA]</scope>
    <source>
        <strain evidence="2">DSM 4184</strain>
    </source>
</reference>
<sequence length="228" mass="25340">MDLLEILRHRVVVGHRGFPKRELENTLPSIESAIKHGADIVEVDVQVTADGVAVLSHDDTLERTFGILLNVRRATWEEVKKVEKGRYRVPTLREALELVAERAGVFIEIKHPEDKQTVIATIREVGAQKWSAIISFHDEALEGVGLYKGLIYAKPPGRVIDAKRLGCHIVLPHYALATEKAVALAHRLGLFVVAWTINSVDLALRLWKIGVDGIATDDVESIKEGLRS</sequence>
<dbReference type="STRING" id="384616.Pisl_1260"/>
<dbReference type="GO" id="GO:0008081">
    <property type="term" value="F:phosphoric diester hydrolase activity"/>
    <property type="evidence" value="ECO:0007669"/>
    <property type="project" value="InterPro"/>
</dbReference>
<name>A1RTZ3_PYRIL</name>
<dbReference type="HOGENOM" id="CLU_030006_3_5_2"/>
<dbReference type="GeneID" id="4618171"/>
<dbReference type="eggNOG" id="arCOG00701">
    <property type="taxonomic scope" value="Archaea"/>
</dbReference>
<gene>
    <name evidence="2" type="ordered locus">Pisl_1260</name>
</gene>
<dbReference type="AlphaFoldDB" id="A1RTZ3"/>
<accession>A1RTZ3</accession>
<dbReference type="Proteomes" id="UP000002595">
    <property type="component" value="Chromosome"/>
</dbReference>
<dbReference type="PROSITE" id="PS51704">
    <property type="entry name" value="GP_PDE"/>
    <property type="match status" value="1"/>
</dbReference>
<dbReference type="OrthoDB" id="19020at2157"/>
<proteinExistence type="predicted"/>
<protein>
    <submittedName>
        <fullName evidence="2">Glycerophosphoryl diester phosphodiesterase</fullName>
    </submittedName>
</protein>
<dbReference type="Pfam" id="PF03009">
    <property type="entry name" value="GDPD"/>
    <property type="match status" value="1"/>
</dbReference>
<evidence type="ECO:0000313" key="2">
    <source>
        <dbReference type="EMBL" id="ABL88425.1"/>
    </source>
</evidence>
<dbReference type="CDD" id="cd08556">
    <property type="entry name" value="GDPD"/>
    <property type="match status" value="1"/>
</dbReference>